<evidence type="ECO:0000313" key="1">
    <source>
        <dbReference type="EMBL" id="ASU00275.1"/>
    </source>
</evidence>
<keyword evidence="2" id="KW-1185">Reference proteome</keyword>
<dbReference type="EMBL" id="MF448340">
    <property type="protein sequence ID" value="ASU00275.1"/>
    <property type="molecule type" value="Genomic_DNA"/>
</dbReference>
<organism evidence="1 2">
    <name type="scientific">Aeromonas phage AS-zj</name>
    <dbReference type="NCBI Taxonomy" id="2024208"/>
    <lineage>
        <taxon>Viruses</taxon>
        <taxon>Duplodnaviria</taxon>
        <taxon>Heunggongvirae</taxon>
        <taxon>Uroviricota</taxon>
        <taxon>Caudoviricetes</taxon>
        <taxon>Pantevenvirales</taxon>
        <taxon>Straboviridae</taxon>
        <taxon>Emmerichvirinae</taxon>
        <taxon>Ceceduovirus</taxon>
        <taxon>Ceceduovirus aszj</taxon>
    </lineage>
</organism>
<sequence>MKDTIEKIDKGTVFWDGRFGPFTCTKKPEFTKVNANRDDGYIWKASDKFGLEHEFLWIEKYSHYGPKIYLYQAYMNSDSF</sequence>
<protein>
    <submittedName>
        <fullName evidence="1">Uncharacterized protein</fullName>
    </submittedName>
</protein>
<dbReference type="RefSeq" id="YP_009834577.1">
    <property type="nucleotide sequence ID" value="NC_048673.1"/>
</dbReference>
<accession>A0A223LE06</accession>
<dbReference type="KEGG" id="vg:55604644"/>
<dbReference type="GeneID" id="55604644"/>
<evidence type="ECO:0000313" key="2">
    <source>
        <dbReference type="Proteomes" id="UP000226092"/>
    </source>
</evidence>
<dbReference type="Proteomes" id="UP000226092">
    <property type="component" value="Segment"/>
</dbReference>
<name>A0A223LE06_9CAUD</name>
<reference evidence="1 2" key="1">
    <citation type="submission" date="2017-07" db="EMBL/GenBank/DDBJ databases">
        <title>In vitro design and evaluation of phage cocktails against multidrug-resistant Aeromonas salmonicida.</title>
        <authorList>
            <person name="Chen L."/>
            <person name="Yuan S."/>
            <person name="Ma Y."/>
        </authorList>
    </citation>
    <scope>NUCLEOTIDE SEQUENCE [LARGE SCALE GENOMIC DNA]</scope>
</reference>
<proteinExistence type="predicted"/>